<evidence type="ECO:0000313" key="2">
    <source>
        <dbReference type="Proteomes" id="UP000178303"/>
    </source>
</evidence>
<sequence length="74" mass="8541">MVNTIRFGDNFKRERKVNGKVKVYEGLDLVQYHIDNGQYEYAKELLGRIQFAKLAKPAISNDMSIEFSSLSELL</sequence>
<protein>
    <submittedName>
        <fullName evidence="1">Uncharacterized protein</fullName>
    </submittedName>
</protein>
<dbReference type="Proteomes" id="UP000178303">
    <property type="component" value="Unassembled WGS sequence"/>
</dbReference>
<comment type="caution">
    <text evidence="1">The sequence shown here is derived from an EMBL/GenBank/DDBJ whole genome shotgun (WGS) entry which is preliminary data.</text>
</comment>
<organism evidence="1 2">
    <name type="scientific">Candidatus Wolfebacteria bacterium GWA1_42_9</name>
    <dbReference type="NCBI Taxonomy" id="1802553"/>
    <lineage>
        <taxon>Bacteria</taxon>
        <taxon>Candidatus Wolfeibacteriota</taxon>
    </lineage>
</organism>
<name>A0A1F8DLJ5_9BACT</name>
<dbReference type="AlphaFoldDB" id="A0A1F8DLJ5"/>
<gene>
    <name evidence="1" type="ORF">A2108_00850</name>
</gene>
<accession>A0A1F8DLJ5</accession>
<evidence type="ECO:0000313" key="1">
    <source>
        <dbReference type="EMBL" id="OGM89501.1"/>
    </source>
</evidence>
<reference evidence="1 2" key="1">
    <citation type="journal article" date="2016" name="Nat. Commun.">
        <title>Thousands of microbial genomes shed light on interconnected biogeochemical processes in an aquifer system.</title>
        <authorList>
            <person name="Anantharaman K."/>
            <person name="Brown C.T."/>
            <person name="Hug L.A."/>
            <person name="Sharon I."/>
            <person name="Castelle C.J."/>
            <person name="Probst A.J."/>
            <person name="Thomas B.C."/>
            <person name="Singh A."/>
            <person name="Wilkins M.J."/>
            <person name="Karaoz U."/>
            <person name="Brodie E.L."/>
            <person name="Williams K.H."/>
            <person name="Hubbard S.S."/>
            <person name="Banfield J.F."/>
        </authorList>
    </citation>
    <scope>NUCLEOTIDE SEQUENCE [LARGE SCALE GENOMIC DNA]</scope>
</reference>
<proteinExistence type="predicted"/>
<dbReference type="EMBL" id="MGIN01000021">
    <property type="protein sequence ID" value="OGM89501.1"/>
    <property type="molecule type" value="Genomic_DNA"/>
</dbReference>